<gene>
    <name evidence="2" type="ORF">RCO7_14181</name>
</gene>
<dbReference type="AlphaFoldDB" id="A0A1E1K1F8"/>
<dbReference type="InParanoid" id="A0A1E1K1F8"/>
<evidence type="ECO:0000313" key="2">
    <source>
        <dbReference type="EMBL" id="CZS90364.1"/>
    </source>
</evidence>
<comment type="caution">
    <text evidence="2">The sequence shown here is derived from an EMBL/GenBank/DDBJ whole genome shotgun (WGS) entry which is preliminary data.</text>
</comment>
<dbReference type="Proteomes" id="UP000178129">
    <property type="component" value="Unassembled WGS sequence"/>
</dbReference>
<accession>A0A1E1K1F8</accession>
<feature type="signal peptide" evidence="1">
    <location>
        <begin position="1"/>
        <end position="23"/>
    </location>
</feature>
<reference evidence="3" key="1">
    <citation type="submission" date="2016-03" db="EMBL/GenBank/DDBJ databases">
        <authorList>
            <person name="Ploux O."/>
        </authorList>
    </citation>
    <scope>NUCLEOTIDE SEQUENCE [LARGE SCALE GENOMIC DNA]</scope>
    <source>
        <strain evidence="3">UK7</strain>
    </source>
</reference>
<keyword evidence="3" id="KW-1185">Reference proteome</keyword>
<dbReference type="EMBL" id="FJUW01000004">
    <property type="protein sequence ID" value="CZS90364.1"/>
    <property type="molecule type" value="Genomic_DNA"/>
</dbReference>
<evidence type="ECO:0000313" key="3">
    <source>
        <dbReference type="Proteomes" id="UP000178129"/>
    </source>
</evidence>
<protein>
    <submittedName>
        <fullName evidence="2">Uncharacterized protein</fullName>
    </submittedName>
</protein>
<keyword evidence="1" id="KW-0732">Signal</keyword>
<organism evidence="2 3">
    <name type="scientific">Rhynchosporium graminicola</name>
    <dbReference type="NCBI Taxonomy" id="2792576"/>
    <lineage>
        <taxon>Eukaryota</taxon>
        <taxon>Fungi</taxon>
        <taxon>Dikarya</taxon>
        <taxon>Ascomycota</taxon>
        <taxon>Pezizomycotina</taxon>
        <taxon>Leotiomycetes</taxon>
        <taxon>Helotiales</taxon>
        <taxon>Ploettnerulaceae</taxon>
        <taxon>Rhynchosporium</taxon>
    </lineage>
</organism>
<sequence>MAKIVMRIHHAVGPSVLLVLVLALLPEFDVRLDLGDVYTTTAQLELLPWIQEAMGKFAGARGSEHGWVSQRDQL</sequence>
<proteinExistence type="predicted"/>
<name>A0A1E1K1F8_9HELO</name>
<evidence type="ECO:0000256" key="1">
    <source>
        <dbReference type="SAM" id="SignalP"/>
    </source>
</evidence>
<feature type="chain" id="PRO_5009445597" evidence="1">
    <location>
        <begin position="24"/>
        <end position="74"/>
    </location>
</feature>